<dbReference type="InterPro" id="IPR050366">
    <property type="entry name" value="BP-dependent_transpt_permease"/>
</dbReference>
<comment type="similarity">
    <text evidence="7">Belongs to the binding-protein-dependent transport system permease family.</text>
</comment>
<dbReference type="PANTHER" id="PTHR43386">
    <property type="entry name" value="OLIGOPEPTIDE TRANSPORT SYSTEM PERMEASE PROTEIN APPC"/>
    <property type="match status" value="1"/>
</dbReference>
<dbReference type="PROSITE" id="PS50928">
    <property type="entry name" value="ABC_TM1"/>
    <property type="match status" value="1"/>
</dbReference>
<name>A0A2U3QF06_9BACT</name>
<dbReference type="CDD" id="cd06261">
    <property type="entry name" value="TM_PBP2"/>
    <property type="match status" value="1"/>
</dbReference>
<dbReference type="Proteomes" id="UP000245125">
    <property type="component" value="Unassembled WGS sequence"/>
</dbReference>
<keyword evidence="3" id="KW-1003">Cell membrane</keyword>
<dbReference type="GO" id="GO:0005886">
    <property type="term" value="C:plasma membrane"/>
    <property type="evidence" value="ECO:0007669"/>
    <property type="project" value="UniProtKB-SubCell"/>
</dbReference>
<sequence length="286" mass="31385">MQRKTLRSLFWERFRRNGLAVVGGIIVMSLFFVAAFAPLLSPYDPDAIDRHHVLEPPDISHPLGTDDLGRDVLSRMIFGSRISLAVGFVAVGIATIIGMILGAVAGYYSGWTDRIIMRFIDIMLSIPTFFLILAVIAFIGSSIWNIMIVIGLTSWMSVSRLVRAEFLSLKEREFVLAARAIGASDLRIIFGHVMINSMAPVLVSAVLGVAGAVLVESALSFLGIGVQPPTPSWGNILSLGKDYIELAWWLSVFPGLAILITVLGYNLLGEGIRDSIDPRLWESERR</sequence>
<dbReference type="Pfam" id="PF00528">
    <property type="entry name" value="BPD_transp_1"/>
    <property type="match status" value="1"/>
</dbReference>
<dbReference type="InterPro" id="IPR035906">
    <property type="entry name" value="MetI-like_sf"/>
</dbReference>
<feature type="domain" description="ABC transmembrane type-1" evidence="8">
    <location>
        <begin position="80"/>
        <end position="269"/>
    </location>
</feature>
<feature type="transmembrane region" description="Helical" evidence="7">
    <location>
        <begin position="129"/>
        <end position="156"/>
    </location>
</feature>
<evidence type="ECO:0000313" key="9">
    <source>
        <dbReference type="EMBL" id="SPQ00012.1"/>
    </source>
</evidence>
<feature type="transmembrane region" description="Helical" evidence="7">
    <location>
        <begin position="82"/>
        <end position="108"/>
    </location>
</feature>
<protein>
    <submittedName>
        <fullName evidence="9">Oligopeptide transport system permease protein AppC</fullName>
    </submittedName>
</protein>
<dbReference type="Gene3D" id="1.10.3720.10">
    <property type="entry name" value="MetI-like"/>
    <property type="match status" value="1"/>
</dbReference>
<dbReference type="PANTHER" id="PTHR43386:SF1">
    <property type="entry name" value="D,D-DIPEPTIDE TRANSPORT SYSTEM PERMEASE PROTEIN DDPC-RELATED"/>
    <property type="match status" value="1"/>
</dbReference>
<feature type="transmembrane region" description="Helical" evidence="7">
    <location>
        <begin position="246"/>
        <end position="268"/>
    </location>
</feature>
<dbReference type="OrthoDB" id="9783218at2"/>
<keyword evidence="4 7" id="KW-0812">Transmembrane</keyword>
<evidence type="ECO:0000256" key="7">
    <source>
        <dbReference type="RuleBase" id="RU363032"/>
    </source>
</evidence>
<keyword evidence="6 7" id="KW-0472">Membrane</keyword>
<proteinExistence type="inferred from homology"/>
<feature type="transmembrane region" description="Helical" evidence="7">
    <location>
        <begin position="202"/>
        <end position="226"/>
    </location>
</feature>
<dbReference type="InterPro" id="IPR025966">
    <property type="entry name" value="OppC_N"/>
</dbReference>
<evidence type="ECO:0000256" key="6">
    <source>
        <dbReference type="ARBA" id="ARBA00023136"/>
    </source>
</evidence>
<evidence type="ECO:0000256" key="2">
    <source>
        <dbReference type="ARBA" id="ARBA00022448"/>
    </source>
</evidence>
<keyword evidence="5 7" id="KW-1133">Transmembrane helix</keyword>
<feature type="transmembrane region" description="Helical" evidence="7">
    <location>
        <begin position="20"/>
        <end position="40"/>
    </location>
</feature>
<dbReference type="EMBL" id="OUUY01000057">
    <property type="protein sequence ID" value="SPQ00012.1"/>
    <property type="molecule type" value="Genomic_DNA"/>
</dbReference>
<gene>
    <name evidence="9" type="primary">appC</name>
    <name evidence="9" type="ORF">NBG4_150013</name>
</gene>
<evidence type="ECO:0000313" key="10">
    <source>
        <dbReference type="Proteomes" id="UP000245125"/>
    </source>
</evidence>
<keyword evidence="10" id="KW-1185">Reference proteome</keyword>
<accession>A0A2U3QF06</accession>
<dbReference type="Pfam" id="PF12911">
    <property type="entry name" value="OppC_N"/>
    <property type="match status" value="1"/>
</dbReference>
<evidence type="ECO:0000256" key="5">
    <source>
        <dbReference type="ARBA" id="ARBA00022989"/>
    </source>
</evidence>
<dbReference type="AlphaFoldDB" id="A0A2U3QF06"/>
<dbReference type="InterPro" id="IPR000515">
    <property type="entry name" value="MetI-like"/>
</dbReference>
<evidence type="ECO:0000256" key="3">
    <source>
        <dbReference type="ARBA" id="ARBA00022475"/>
    </source>
</evidence>
<evidence type="ECO:0000256" key="1">
    <source>
        <dbReference type="ARBA" id="ARBA00004651"/>
    </source>
</evidence>
<reference evidence="10" key="1">
    <citation type="submission" date="2018-03" db="EMBL/GenBank/DDBJ databases">
        <authorList>
            <person name="Zecchin S."/>
        </authorList>
    </citation>
    <scope>NUCLEOTIDE SEQUENCE [LARGE SCALE GENOMIC DNA]</scope>
</reference>
<evidence type="ECO:0000256" key="4">
    <source>
        <dbReference type="ARBA" id="ARBA00022692"/>
    </source>
</evidence>
<keyword evidence="2 7" id="KW-0813">Transport</keyword>
<dbReference type="SUPFAM" id="SSF161098">
    <property type="entry name" value="MetI-like"/>
    <property type="match status" value="1"/>
</dbReference>
<evidence type="ECO:0000259" key="8">
    <source>
        <dbReference type="PROSITE" id="PS50928"/>
    </source>
</evidence>
<comment type="subcellular location">
    <subcellularLocation>
        <location evidence="1 7">Cell membrane</location>
        <topology evidence="1 7">Multi-pass membrane protein</topology>
    </subcellularLocation>
</comment>
<dbReference type="GO" id="GO:0055085">
    <property type="term" value="P:transmembrane transport"/>
    <property type="evidence" value="ECO:0007669"/>
    <property type="project" value="InterPro"/>
</dbReference>
<organism evidence="9 10">
    <name type="scientific">Candidatus Sulfobium mesophilum</name>
    <dbReference type="NCBI Taxonomy" id="2016548"/>
    <lineage>
        <taxon>Bacteria</taxon>
        <taxon>Pseudomonadati</taxon>
        <taxon>Nitrospirota</taxon>
        <taxon>Nitrospiria</taxon>
        <taxon>Nitrospirales</taxon>
        <taxon>Nitrospiraceae</taxon>
        <taxon>Candidatus Sulfobium</taxon>
    </lineage>
</organism>